<protein>
    <submittedName>
        <fullName evidence="3">Uncharacterized protein</fullName>
    </submittedName>
</protein>
<feature type="transmembrane region" description="Helical" evidence="2">
    <location>
        <begin position="436"/>
        <end position="454"/>
    </location>
</feature>
<feature type="region of interest" description="Disordered" evidence="1">
    <location>
        <begin position="369"/>
        <end position="389"/>
    </location>
</feature>
<dbReference type="RefSeq" id="WP_344060456.1">
    <property type="nucleotide sequence ID" value="NZ_BAAAOH010000001.1"/>
</dbReference>
<keyword evidence="4" id="KW-1185">Reference proteome</keyword>
<feature type="region of interest" description="Disordered" evidence="1">
    <location>
        <begin position="458"/>
        <end position="485"/>
    </location>
</feature>
<evidence type="ECO:0000256" key="1">
    <source>
        <dbReference type="SAM" id="MobiDB-lite"/>
    </source>
</evidence>
<organism evidence="3 4">
    <name type="scientific">Microbacterium pumilum</name>
    <dbReference type="NCBI Taxonomy" id="344165"/>
    <lineage>
        <taxon>Bacteria</taxon>
        <taxon>Bacillati</taxon>
        <taxon>Actinomycetota</taxon>
        <taxon>Actinomycetes</taxon>
        <taxon>Micrococcales</taxon>
        <taxon>Microbacteriaceae</taxon>
        <taxon>Microbacterium</taxon>
    </lineage>
</organism>
<comment type="caution">
    <text evidence="3">The sequence shown here is derived from an EMBL/GenBank/DDBJ whole genome shotgun (WGS) entry which is preliminary data.</text>
</comment>
<feature type="compositionally biased region" description="Basic and acidic residues" evidence="1">
    <location>
        <begin position="523"/>
        <end position="539"/>
    </location>
</feature>
<dbReference type="Proteomes" id="UP001500326">
    <property type="component" value="Unassembled WGS sequence"/>
</dbReference>
<dbReference type="InterPro" id="IPR045931">
    <property type="entry name" value="DUF6350"/>
</dbReference>
<sequence length="583" mass="58116">MHRLIVALLAAVDAAIAVAVGIAATLAPLTLLWVFGLGGGADWGALWPASAAIWQFGNLVPLAVTIPADYIAAAGIDPDAASFTLSLAPLAFASFTVIFAARSGVRASRADAWATGVVASSSVFAILATIVALTSANGVAAVTVWQAVLLPTLVFALPAVVAAVVTEWREAGSGAVSRLRDRVEAAPHGWAEAPGLIARGGAVVVAGLAGLGALLVTVALVLRGGEIVALYEAAHVDVLGAIVITLAQLAYLPTLVVWGIAFVAGPGFAVGEGTSVSPAGTQAGVVPGIPLLGIVPDSTTPWLLLLALGPIALGALAGWIARSRLTGVGAPRDRKPGPADVVAASTDGAADPSRTSALAGLLAASATVVESEPEAAPDPERRGPAAPSDDPIGARVVVALGIAVVSAVGAALLAAVASGSLGPGRLATMGPTPGPVALAVGLEVVLGAAILLLSPMPRGRGRSHAEPSAAATGISTDGVTSERDAGVASVMADAAAEPAASGPFDEDGLQGAPARSLEDLASVEDRRDLEPADMARQEEPPEPEAQARPAEPRAPFTFPTLPRMPDPVRRSSEGRDDEDAPVD</sequence>
<feature type="transmembrane region" description="Helical" evidence="2">
    <location>
        <begin position="113"/>
        <end position="133"/>
    </location>
</feature>
<dbReference type="Pfam" id="PF19877">
    <property type="entry name" value="DUF6350"/>
    <property type="match status" value="1"/>
</dbReference>
<feature type="transmembrane region" description="Helical" evidence="2">
    <location>
        <begin position="45"/>
        <end position="68"/>
    </location>
</feature>
<feature type="region of interest" description="Disordered" evidence="1">
    <location>
        <begin position="329"/>
        <end position="352"/>
    </location>
</feature>
<feature type="transmembrane region" description="Helical" evidence="2">
    <location>
        <begin position="196"/>
        <end position="222"/>
    </location>
</feature>
<feature type="transmembrane region" description="Helical" evidence="2">
    <location>
        <begin position="392"/>
        <end position="416"/>
    </location>
</feature>
<reference evidence="3 4" key="1">
    <citation type="journal article" date="2019" name="Int. J. Syst. Evol. Microbiol.">
        <title>The Global Catalogue of Microorganisms (GCM) 10K type strain sequencing project: providing services to taxonomists for standard genome sequencing and annotation.</title>
        <authorList>
            <consortium name="The Broad Institute Genomics Platform"/>
            <consortium name="The Broad Institute Genome Sequencing Center for Infectious Disease"/>
            <person name="Wu L."/>
            <person name="Ma J."/>
        </authorList>
    </citation>
    <scope>NUCLEOTIDE SEQUENCE [LARGE SCALE GENOMIC DNA]</scope>
    <source>
        <strain evidence="3 4">JCM 14902</strain>
    </source>
</reference>
<keyword evidence="2" id="KW-0812">Transmembrane</keyword>
<accession>A0ABN2SBP8</accession>
<feature type="transmembrane region" description="Helical" evidence="2">
    <location>
        <begin position="302"/>
        <end position="321"/>
    </location>
</feature>
<feature type="region of interest" description="Disordered" evidence="1">
    <location>
        <begin position="497"/>
        <end position="583"/>
    </location>
</feature>
<dbReference type="EMBL" id="BAAAOH010000001">
    <property type="protein sequence ID" value="GAA1983696.1"/>
    <property type="molecule type" value="Genomic_DNA"/>
</dbReference>
<evidence type="ECO:0000256" key="2">
    <source>
        <dbReference type="SAM" id="Phobius"/>
    </source>
</evidence>
<keyword evidence="2" id="KW-1133">Transmembrane helix</keyword>
<feature type="compositionally biased region" description="Low complexity" evidence="1">
    <location>
        <begin position="544"/>
        <end position="555"/>
    </location>
</feature>
<feature type="transmembrane region" description="Helical" evidence="2">
    <location>
        <begin position="145"/>
        <end position="165"/>
    </location>
</feature>
<feature type="transmembrane region" description="Helical" evidence="2">
    <location>
        <begin position="80"/>
        <end position="101"/>
    </location>
</feature>
<evidence type="ECO:0000313" key="4">
    <source>
        <dbReference type="Proteomes" id="UP001500326"/>
    </source>
</evidence>
<proteinExistence type="predicted"/>
<feature type="transmembrane region" description="Helical" evidence="2">
    <location>
        <begin position="234"/>
        <end position="261"/>
    </location>
</feature>
<gene>
    <name evidence="3" type="ORF">GCM10009777_17000</name>
</gene>
<keyword evidence="2" id="KW-0472">Membrane</keyword>
<evidence type="ECO:0000313" key="3">
    <source>
        <dbReference type="EMBL" id="GAA1983696.1"/>
    </source>
</evidence>
<name>A0ABN2SBP8_9MICO</name>